<dbReference type="InterPro" id="IPR036425">
    <property type="entry name" value="MoaB/Mog-like_dom_sf"/>
</dbReference>
<evidence type="ECO:0000256" key="5">
    <source>
        <dbReference type="ARBA" id="ARBA00022679"/>
    </source>
</evidence>
<evidence type="ECO:0000256" key="4">
    <source>
        <dbReference type="ARBA" id="ARBA00022505"/>
    </source>
</evidence>
<accession>A0A3B1ANB2</accession>
<protein>
    <recommendedName>
        <fullName evidence="3">molybdopterin molybdotransferase</fullName>
        <ecNumber evidence="3">2.10.1.1</ecNumber>
    </recommendedName>
</protein>
<dbReference type="PANTHER" id="PTHR10192">
    <property type="entry name" value="MOLYBDOPTERIN BIOSYNTHESIS PROTEIN"/>
    <property type="match status" value="1"/>
</dbReference>
<proteinExistence type="predicted"/>
<dbReference type="GO" id="GO:0005829">
    <property type="term" value="C:cytosol"/>
    <property type="evidence" value="ECO:0007669"/>
    <property type="project" value="TreeGrafter"/>
</dbReference>
<dbReference type="InterPro" id="IPR036688">
    <property type="entry name" value="MoeA_C_domain_IV_sf"/>
</dbReference>
<comment type="cofactor">
    <cofactor evidence="1">
        <name>Mg(2+)</name>
        <dbReference type="ChEBI" id="CHEBI:18420"/>
    </cofactor>
</comment>
<evidence type="ECO:0000256" key="7">
    <source>
        <dbReference type="ARBA" id="ARBA00022842"/>
    </source>
</evidence>
<keyword evidence="6" id="KW-0479">Metal-binding</keyword>
<dbReference type="NCBIfam" id="NF045515">
    <property type="entry name" value="Glp_gephyrin"/>
    <property type="match status" value="1"/>
</dbReference>
<gene>
    <name evidence="11" type="ORF">MNBD_GAMMA21-2619</name>
</gene>
<dbReference type="SUPFAM" id="SSF63867">
    <property type="entry name" value="MoeA C-terminal domain-like"/>
    <property type="match status" value="1"/>
</dbReference>
<dbReference type="PANTHER" id="PTHR10192:SF5">
    <property type="entry name" value="GEPHYRIN"/>
    <property type="match status" value="1"/>
</dbReference>
<dbReference type="InterPro" id="IPR001453">
    <property type="entry name" value="MoaB/Mog_dom"/>
</dbReference>
<evidence type="ECO:0000259" key="10">
    <source>
        <dbReference type="SMART" id="SM00852"/>
    </source>
</evidence>
<name>A0A3B1ANB2_9ZZZZ</name>
<dbReference type="NCBIfam" id="TIGR00177">
    <property type="entry name" value="molyb_syn"/>
    <property type="match status" value="1"/>
</dbReference>
<evidence type="ECO:0000256" key="6">
    <source>
        <dbReference type="ARBA" id="ARBA00022723"/>
    </source>
</evidence>
<dbReference type="InterPro" id="IPR036135">
    <property type="entry name" value="MoeA_linker/N_sf"/>
</dbReference>
<dbReference type="GO" id="GO:0046872">
    <property type="term" value="F:metal ion binding"/>
    <property type="evidence" value="ECO:0007669"/>
    <property type="project" value="UniProtKB-KW"/>
</dbReference>
<dbReference type="InterPro" id="IPR038987">
    <property type="entry name" value="MoeA-like"/>
</dbReference>
<keyword evidence="8" id="KW-0501">Molybdenum cofactor biosynthesis</keyword>
<evidence type="ECO:0000256" key="3">
    <source>
        <dbReference type="ARBA" id="ARBA00013269"/>
    </source>
</evidence>
<feature type="domain" description="MoaB/Mog" evidence="10">
    <location>
        <begin position="205"/>
        <end position="342"/>
    </location>
</feature>
<comment type="pathway">
    <text evidence="2">Cofactor biosynthesis; molybdopterin biosynthesis.</text>
</comment>
<dbReference type="Pfam" id="PF00994">
    <property type="entry name" value="MoCF_biosynth"/>
    <property type="match status" value="1"/>
</dbReference>
<dbReference type="AlphaFoldDB" id="A0A3B1ANB2"/>
<comment type="catalytic activity">
    <reaction evidence="9">
        <text>adenylyl-molybdopterin + molybdate = Mo-molybdopterin + AMP + H(+)</text>
        <dbReference type="Rhea" id="RHEA:35047"/>
        <dbReference type="ChEBI" id="CHEBI:15378"/>
        <dbReference type="ChEBI" id="CHEBI:36264"/>
        <dbReference type="ChEBI" id="CHEBI:62727"/>
        <dbReference type="ChEBI" id="CHEBI:71302"/>
        <dbReference type="ChEBI" id="CHEBI:456215"/>
        <dbReference type="EC" id="2.10.1.1"/>
    </reaction>
</comment>
<dbReference type="UniPathway" id="UPA00344"/>
<dbReference type="EC" id="2.10.1.1" evidence="3"/>
<dbReference type="SUPFAM" id="SSF63882">
    <property type="entry name" value="MoeA N-terminal region -like"/>
    <property type="match status" value="1"/>
</dbReference>
<dbReference type="InterPro" id="IPR005111">
    <property type="entry name" value="MoeA_C_domain_IV"/>
</dbReference>
<dbReference type="EMBL" id="UOFR01000084">
    <property type="protein sequence ID" value="VAX01364.1"/>
    <property type="molecule type" value="Genomic_DNA"/>
</dbReference>
<dbReference type="GO" id="GO:0061599">
    <property type="term" value="F:molybdopterin molybdotransferase activity"/>
    <property type="evidence" value="ECO:0007669"/>
    <property type="project" value="UniProtKB-EC"/>
</dbReference>
<dbReference type="CDD" id="cd00887">
    <property type="entry name" value="MoeA"/>
    <property type="match status" value="1"/>
</dbReference>
<keyword evidence="5 11" id="KW-0808">Transferase</keyword>
<organism evidence="11">
    <name type="scientific">hydrothermal vent metagenome</name>
    <dbReference type="NCBI Taxonomy" id="652676"/>
    <lineage>
        <taxon>unclassified sequences</taxon>
        <taxon>metagenomes</taxon>
        <taxon>ecological metagenomes</taxon>
    </lineage>
</organism>
<evidence type="ECO:0000256" key="2">
    <source>
        <dbReference type="ARBA" id="ARBA00005046"/>
    </source>
</evidence>
<evidence type="ECO:0000256" key="9">
    <source>
        <dbReference type="ARBA" id="ARBA00047317"/>
    </source>
</evidence>
<dbReference type="Gene3D" id="2.40.340.10">
    <property type="entry name" value="MoeA, C-terminal, domain IV"/>
    <property type="match status" value="1"/>
</dbReference>
<dbReference type="SMART" id="SM00852">
    <property type="entry name" value="MoCF_biosynth"/>
    <property type="match status" value="1"/>
</dbReference>
<dbReference type="Gene3D" id="3.90.105.10">
    <property type="entry name" value="Molybdopterin biosynthesis moea protein, domain 2"/>
    <property type="match status" value="1"/>
</dbReference>
<evidence type="ECO:0000313" key="11">
    <source>
        <dbReference type="EMBL" id="VAX01364.1"/>
    </source>
</evidence>
<keyword evidence="4" id="KW-0500">Molybdenum</keyword>
<evidence type="ECO:0000256" key="8">
    <source>
        <dbReference type="ARBA" id="ARBA00023150"/>
    </source>
</evidence>
<dbReference type="Pfam" id="PF03454">
    <property type="entry name" value="MoeA_C"/>
    <property type="match status" value="1"/>
</dbReference>
<dbReference type="FunFam" id="3.40.980.10:FF:000004">
    <property type="entry name" value="Molybdopterin molybdenumtransferase"/>
    <property type="match status" value="1"/>
</dbReference>
<dbReference type="InterPro" id="IPR008284">
    <property type="entry name" value="MoCF_biosynth_CS"/>
</dbReference>
<dbReference type="PROSITE" id="PS01079">
    <property type="entry name" value="MOCF_BIOSYNTHESIS_2"/>
    <property type="match status" value="1"/>
</dbReference>
<keyword evidence="7" id="KW-0460">Magnesium</keyword>
<dbReference type="GO" id="GO:0006777">
    <property type="term" value="P:Mo-molybdopterin cofactor biosynthetic process"/>
    <property type="evidence" value="ECO:0007669"/>
    <property type="project" value="UniProtKB-KW"/>
</dbReference>
<reference evidence="11" key="1">
    <citation type="submission" date="2018-06" db="EMBL/GenBank/DDBJ databases">
        <authorList>
            <person name="Zhirakovskaya E."/>
        </authorList>
    </citation>
    <scope>NUCLEOTIDE SEQUENCE</scope>
</reference>
<sequence>MKDIPVSAPPSETKAGCDEHDSSLLTVEQVHEQLASLTTPVAGIERVAIRSALGRVLAEDIISPFNVPPYANSAMDGYALNFSDLKSADLNSKTDISLTVIGSSFAGEPFDGTVKAGQCVRIMTGAQIADGTDTVIMQEQVKRDGDEITIGAGHCAGQNVRHPGEDMKQGSMVLTTGKTIGATELGLLASLGYPEVNVRRKLRVAFFSTGDELRSVGEPLQQGQIYDSNRYTIFGMLDRLGVEMIDMGVIRDDEQAIETAFKDAAAIADAVITSGGVSVGEADFVKLTLDKIGQVDFWRVAMKPGKPLALGKIDDALFFGLPGNPVSVMATFYLFALPALRHMMGQAYQQPLTVKAVTKSVIKKRPGRTDYQRGIVSNENGKLIVDASGIQASHILSGMSQANCFAVIPKDSSSIAAGEEVDVILFDGLVS</sequence>
<dbReference type="InterPro" id="IPR005110">
    <property type="entry name" value="MoeA_linker/N"/>
</dbReference>
<dbReference type="Gene3D" id="3.40.980.10">
    <property type="entry name" value="MoaB/Mog-like domain"/>
    <property type="match status" value="1"/>
</dbReference>
<dbReference type="Pfam" id="PF03453">
    <property type="entry name" value="MoeA_N"/>
    <property type="match status" value="1"/>
</dbReference>
<evidence type="ECO:0000256" key="1">
    <source>
        <dbReference type="ARBA" id="ARBA00001946"/>
    </source>
</evidence>
<dbReference type="SUPFAM" id="SSF53218">
    <property type="entry name" value="Molybdenum cofactor biosynthesis proteins"/>
    <property type="match status" value="1"/>
</dbReference>
<dbReference type="Gene3D" id="2.170.190.11">
    <property type="entry name" value="Molybdopterin biosynthesis moea protein, domain 3"/>
    <property type="match status" value="1"/>
</dbReference>